<sequence>MSNKRMDEMESRISILEQKTQSNSNRSVEINELEQTASRLTRELNDREQELLAADLEITNIPEERTENITHTVVLVAAKLGVSLDERDIVFADRVGTRKQGDNADGGRGHERRVVVRLARRQLREELLRSARVRRNATTTDLGLPGPPCRFYINERPSRANR</sequence>
<protein>
    <submittedName>
        <fullName evidence="2">(apollo) hypothetical protein</fullName>
    </submittedName>
</protein>
<dbReference type="OrthoDB" id="7490514at2759"/>
<dbReference type="EMBL" id="CAJQZP010000723">
    <property type="protein sequence ID" value="CAG4981272.1"/>
    <property type="molecule type" value="Genomic_DNA"/>
</dbReference>
<evidence type="ECO:0000313" key="2">
    <source>
        <dbReference type="EMBL" id="CAG4981272.1"/>
    </source>
</evidence>
<keyword evidence="1" id="KW-0175">Coiled coil</keyword>
<evidence type="ECO:0000313" key="3">
    <source>
        <dbReference type="Proteomes" id="UP000691718"/>
    </source>
</evidence>
<keyword evidence="3" id="KW-1185">Reference proteome</keyword>
<accession>A0A8S3WTL3</accession>
<gene>
    <name evidence="2" type="ORF">PAPOLLO_LOCUS10219</name>
</gene>
<dbReference type="Proteomes" id="UP000691718">
    <property type="component" value="Unassembled WGS sequence"/>
</dbReference>
<comment type="caution">
    <text evidence="2">The sequence shown here is derived from an EMBL/GenBank/DDBJ whole genome shotgun (WGS) entry which is preliminary data.</text>
</comment>
<organism evidence="2 3">
    <name type="scientific">Parnassius apollo</name>
    <name type="common">Apollo butterfly</name>
    <name type="synonym">Papilio apollo</name>
    <dbReference type="NCBI Taxonomy" id="110799"/>
    <lineage>
        <taxon>Eukaryota</taxon>
        <taxon>Metazoa</taxon>
        <taxon>Ecdysozoa</taxon>
        <taxon>Arthropoda</taxon>
        <taxon>Hexapoda</taxon>
        <taxon>Insecta</taxon>
        <taxon>Pterygota</taxon>
        <taxon>Neoptera</taxon>
        <taxon>Endopterygota</taxon>
        <taxon>Lepidoptera</taxon>
        <taxon>Glossata</taxon>
        <taxon>Ditrysia</taxon>
        <taxon>Papilionoidea</taxon>
        <taxon>Papilionidae</taxon>
        <taxon>Parnassiinae</taxon>
        <taxon>Parnassini</taxon>
        <taxon>Parnassius</taxon>
        <taxon>Parnassius</taxon>
    </lineage>
</organism>
<name>A0A8S3WTL3_PARAO</name>
<proteinExistence type="predicted"/>
<reference evidence="2" key="1">
    <citation type="submission" date="2021-04" db="EMBL/GenBank/DDBJ databases">
        <authorList>
            <person name="Tunstrom K."/>
        </authorList>
    </citation>
    <scope>NUCLEOTIDE SEQUENCE</scope>
</reference>
<evidence type="ECO:0000256" key="1">
    <source>
        <dbReference type="SAM" id="Coils"/>
    </source>
</evidence>
<dbReference type="AlphaFoldDB" id="A0A8S3WTL3"/>
<feature type="coiled-coil region" evidence="1">
    <location>
        <begin position="23"/>
        <end position="57"/>
    </location>
</feature>